<sequence length="202" mass="21758">MKTPLQALLVIPIKPFASAKGRLSQVLSPAQRAQLARECAERVVKSAGSISVLVVTDASDNNEVPAWAREHGAECLMQVSAGLNGAVNDAMAYARSNSFTHVLIAHSDVPLAHNIAQFLEADTVCIVPDSAHDGTNVLVLPTALPFSFHYGVGSFSAHVAEAMSHGLAPRIALSDEWALDLDEPEDLHHPRIHEEFPWLTMN</sequence>
<dbReference type="PANTHER" id="PTHR40392">
    <property type="entry name" value="2-PHOSPHO-L-LACTATE GUANYLYLTRANSFERASE"/>
    <property type="match status" value="1"/>
</dbReference>
<dbReference type="InterPro" id="IPR029044">
    <property type="entry name" value="Nucleotide-diphossugar_trans"/>
</dbReference>
<dbReference type="NCBIfam" id="TIGR03552">
    <property type="entry name" value="F420_cofC"/>
    <property type="match status" value="1"/>
</dbReference>
<keyword evidence="4" id="KW-0342">GTP-binding</keyword>
<name>A0A6J7UJI5_9ZZZZ</name>
<proteinExistence type="predicted"/>
<evidence type="ECO:0000256" key="1">
    <source>
        <dbReference type="ARBA" id="ARBA00022679"/>
    </source>
</evidence>
<protein>
    <submittedName>
        <fullName evidence="6">Unannotated protein</fullName>
    </submittedName>
</protein>
<evidence type="ECO:0000256" key="4">
    <source>
        <dbReference type="ARBA" id="ARBA00023134"/>
    </source>
</evidence>
<accession>A0A6J7UJI5</accession>
<dbReference type="AlphaFoldDB" id="A0A6J7UJI5"/>
<dbReference type="PANTHER" id="PTHR40392:SF1">
    <property type="entry name" value="2-PHOSPHO-L-LACTATE GUANYLYLTRANSFERASE"/>
    <property type="match status" value="1"/>
</dbReference>
<dbReference type="Gene3D" id="3.90.550.10">
    <property type="entry name" value="Spore Coat Polysaccharide Biosynthesis Protein SpsA, Chain A"/>
    <property type="match status" value="1"/>
</dbReference>
<dbReference type="GO" id="GO:0043814">
    <property type="term" value="F:phospholactate guanylyltransferase activity"/>
    <property type="evidence" value="ECO:0007669"/>
    <property type="project" value="InterPro"/>
</dbReference>
<evidence type="ECO:0000256" key="2">
    <source>
        <dbReference type="ARBA" id="ARBA00022695"/>
    </source>
</evidence>
<gene>
    <name evidence="5" type="ORF">UFOPK4098_01148</name>
    <name evidence="6" type="ORF">UFOPK4347_01093</name>
</gene>
<evidence type="ECO:0000256" key="3">
    <source>
        <dbReference type="ARBA" id="ARBA00022741"/>
    </source>
</evidence>
<dbReference type="SUPFAM" id="SSF53448">
    <property type="entry name" value="Nucleotide-diphospho-sugar transferases"/>
    <property type="match status" value="1"/>
</dbReference>
<dbReference type="EMBL" id="CAFBPN010000070">
    <property type="protein sequence ID" value="CAB5025981.1"/>
    <property type="molecule type" value="Genomic_DNA"/>
</dbReference>
<dbReference type="Pfam" id="PF01983">
    <property type="entry name" value="CofC"/>
    <property type="match status" value="1"/>
</dbReference>
<evidence type="ECO:0000313" key="5">
    <source>
        <dbReference type="EMBL" id="CAB5025981.1"/>
    </source>
</evidence>
<dbReference type="EMBL" id="CAFBQU010000027">
    <property type="protein sequence ID" value="CAB5066085.1"/>
    <property type="molecule type" value="Genomic_DNA"/>
</dbReference>
<keyword evidence="3" id="KW-0547">Nucleotide-binding</keyword>
<dbReference type="GO" id="GO:0005525">
    <property type="term" value="F:GTP binding"/>
    <property type="evidence" value="ECO:0007669"/>
    <property type="project" value="UniProtKB-KW"/>
</dbReference>
<evidence type="ECO:0000313" key="6">
    <source>
        <dbReference type="EMBL" id="CAB5066085.1"/>
    </source>
</evidence>
<keyword evidence="1" id="KW-0808">Transferase</keyword>
<organism evidence="6">
    <name type="scientific">freshwater metagenome</name>
    <dbReference type="NCBI Taxonomy" id="449393"/>
    <lineage>
        <taxon>unclassified sequences</taxon>
        <taxon>metagenomes</taxon>
        <taxon>ecological metagenomes</taxon>
    </lineage>
</organism>
<keyword evidence="2" id="KW-0548">Nucleotidyltransferase</keyword>
<dbReference type="InterPro" id="IPR002835">
    <property type="entry name" value="CofC"/>
</dbReference>
<reference evidence="6" key="1">
    <citation type="submission" date="2020-05" db="EMBL/GenBank/DDBJ databases">
        <authorList>
            <person name="Chiriac C."/>
            <person name="Salcher M."/>
            <person name="Ghai R."/>
            <person name="Kavagutti S V."/>
        </authorList>
    </citation>
    <scope>NUCLEOTIDE SEQUENCE</scope>
</reference>